<evidence type="ECO:0000256" key="3">
    <source>
        <dbReference type="ARBA" id="ARBA00017770"/>
    </source>
</evidence>
<evidence type="ECO:0000256" key="5">
    <source>
        <dbReference type="ARBA" id="ARBA00022723"/>
    </source>
</evidence>
<dbReference type="EMBL" id="CAXLJL010000600">
    <property type="protein sequence ID" value="CAL5139162.1"/>
    <property type="molecule type" value="Genomic_DNA"/>
</dbReference>
<feature type="compositionally biased region" description="Polar residues" evidence="9">
    <location>
        <begin position="242"/>
        <end position="251"/>
    </location>
</feature>
<evidence type="ECO:0000259" key="10">
    <source>
        <dbReference type="SMART" id="SM01280"/>
    </source>
</evidence>
<evidence type="ECO:0000256" key="6">
    <source>
        <dbReference type="ARBA" id="ARBA00022771"/>
    </source>
</evidence>
<keyword evidence="4" id="KW-0235">DNA replication</keyword>
<feature type="compositionally biased region" description="Polar residues" evidence="9">
    <location>
        <begin position="555"/>
        <end position="596"/>
    </location>
</feature>
<dbReference type="InterPro" id="IPR040184">
    <property type="entry name" value="Mcm10"/>
</dbReference>
<feature type="region of interest" description="Disordered" evidence="9">
    <location>
        <begin position="242"/>
        <end position="284"/>
    </location>
</feature>
<dbReference type="InterPro" id="IPR015408">
    <property type="entry name" value="Znf_Mcm10/DnaG"/>
</dbReference>
<evidence type="ECO:0000313" key="12">
    <source>
        <dbReference type="Proteomes" id="UP001497525"/>
    </source>
</evidence>
<feature type="region of interest" description="Disordered" evidence="9">
    <location>
        <begin position="555"/>
        <end position="670"/>
    </location>
</feature>
<dbReference type="InterPro" id="IPR055065">
    <property type="entry name" value="OB_MCM10"/>
</dbReference>
<dbReference type="GO" id="GO:0008270">
    <property type="term" value="F:zinc ion binding"/>
    <property type="evidence" value="ECO:0007669"/>
    <property type="project" value="UniProtKB-KW"/>
</dbReference>
<feature type="region of interest" description="Disordered" evidence="9">
    <location>
        <begin position="65"/>
        <end position="90"/>
    </location>
</feature>
<comment type="similarity">
    <text evidence="2">Belongs to the MCM10 family.</text>
</comment>
<dbReference type="PANTHER" id="PTHR13454">
    <property type="entry name" value="PROTEIN MCM10 HOMOLOG"/>
    <property type="match status" value="1"/>
</dbReference>
<reference evidence="11" key="1">
    <citation type="submission" date="2024-06" db="EMBL/GenBank/DDBJ databases">
        <authorList>
            <person name="Liu X."/>
            <person name="Lenzi L."/>
            <person name="Haldenby T S."/>
            <person name="Uol C."/>
        </authorList>
    </citation>
    <scope>NUCLEOTIDE SEQUENCE</scope>
</reference>
<dbReference type="InterPro" id="IPR015411">
    <property type="entry name" value="Rep_factor_Mcm10_C"/>
</dbReference>
<accession>A0AAV2TUV0</accession>
<keyword evidence="6" id="KW-0863">Zinc-finger</keyword>
<dbReference type="Pfam" id="PF09332">
    <property type="entry name" value="Mcm10"/>
    <property type="match status" value="1"/>
</dbReference>
<dbReference type="GO" id="GO:0003688">
    <property type="term" value="F:DNA replication origin binding"/>
    <property type="evidence" value="ECO:0007669"/>
    <property type="project" value="TreeGrafter"/>
</dbReference>
<dbReference type="Gene3D" id="2.40.50.140">
    <property type="entry name" value="Nucleic acid-binding proteins"/>
    <property type="match status" value="1"/>
</dbReference>
<evidence type="ECO:0000313" key="11">
    <source>
        <dbReference type="EMBL" id="CAL5139162.1"/>
    </source>
</evidence>
<dbReference type="InterPro" id="IPR012340">
    <property type="entry name" value="NA-bd_OB-fold"/>
</dbReference>
<proteinExistence type="inferred from homology"/>
<keyword evidence="5" id="KW-0479">Metal-binding</keyword>
<dbReference type="AlphaFoldDB" id="A0AAV2TUV0"/>
<feature type="compositionally biased region" description="Basic and acidic residues" evidence="9">
    <location>
        <begin position="600"/>
        <end position="619"/>
    </location>
</feature>
<protein>
    <recommendedName>
        <fullName evidence="3">Protein MCM10 homolog</fullName>
    </recommendedName>
</protein>
<dbReference type="Pfam" id="PF24863">
    <property type="entry name" value="zf-CCCH_Mcm10"/>
    <property type="match status" value="1"/>
</dbReference>
<dbReference type="PANTHER" id="PTHR13454:SF11">
    <property type="entry name" value="PROTEIN MCM10 HOMOLOG"/>
    <property type="match status" value="1"/>
</dbReference>
<comment type="subcellular location">
    <subcellularLocation>
        <location evidence="1">Nucleus</location>
    </subcellularLocation>
</comment>
<evidence type="ECO:0000256" key="4">
    <source>
        <dbReference type="ARBA" id="ARBA00022705"/>
    </source>
</evidence>
<dbReference type="InterPro" id="IPR056791">
    <property type="entry name" value="Znf_Mcm10_C"/>
</dbReference>
<sequence>MTGHSSRFSYSHATLRMSVIGSNRQKRRASEFQLTEDEIQKFVAHNSDEDGSESDWDDIGEADLSSFLTPSTHSQTASSEATTTTAATTATSITNSVPTTCSTIPASPAVRSTLKDVGVDDLFGKKRSNTSHLNDQLVDPLDLFGSDSSDDDNLPRTEGGDDSDIPLCENGIQIQRSLAAAQRAEHNREIDRQVERAISDAVEDEKSHPRSHLEVRGSMERSSVSYALAACAARRRKAISDLNGTVPSSSGPERRLPNSPLSAPVHYSQTDKTDKDQATSSPDSWIAAPTKLRVHRSCISSELWLTRTAERQVFNLAQFISRCRTQNALNPSTKHSRTLQGAEDAVLVGVIGNKMPPRRSRNDRVYSVWSLSDLEQVGPGGSLGCVKLFLFGKCHEKLWKEADGSVVAVLSPRLLSDSSTSMNEKDVSITLESPLHLMVLGQSPDYGVCAATSKSGQACFHVVNRTVCRYCDFHVKKAYYEASSSRPGFVNASFPTFAKRRCRRGTADERPENEHGIYSLPTPQSFMMDGGLRGSSGARIRLSVAKLTAAGYNVDSSIGLGSQNNKNVTSTVETQNNSTRNPIASTQNSNPNTPSATEPVVERRASETERLLTSPERKLIKALRRPTAGSLNLLRQLEKSAEPPKTNKRVVDDHSKPNKSLSSPSQPEVKNSVTFSKFFASVKEQKSSTSSSSLLTDSHRFVDLGPLPSALTRASPQMSASRLKASALVRSRGGVDRMNLQEKQKKRAHLEATLSPTVGGVSPLSQVLDTRDSARRAPKQAFSSNVLVDSTESNTENQPPLSDAVLIAKQKRAQRLAELAKQVKQGSAHVSLIAEAENQSEQTRMAVLERRDEYEQRLTEKTEEPCTYVHCKTCNYRAWKAAPDCRNERHTLEYIKGVKRYFRCRNCMKRTITFDRYPARSCKNCGESLFEKTGVIAERKGPDLPGEKLLPRGLEEKFLG</sequence>
<dbReference type="GO" id="GO:0043596">
    <property type="term" value="C:nuclear replication fork"/>
    <property type="evidence" value="ECO:0007669"/>
    <property type="project" value="TreeGrafter"/>
</dbReference>
<feature type="compositionally biased region" description="Polar residues" evidence="9">
    <location>
        <begin position="658"/>
        <end position="670"/>
    </location>
</feature>
<comment type="caution">
    <text evidence="11">The sequence shown here is derived from an EMBL/GenBank/DDBJ whole genome shotgun (WGS) entry which is preliminary data.</text>
</comment>
<evidence type="ECO:0000256" key="7">
    <source>
        <dbReference type="ARBA" id="ARBA00022833"/>
    </source>
</evidence>
<evidence type="ECO:0000256" key="8">
    <source>
        <dbReference type="ARBA" id="ARBA00023242"/>
    </source>
</evidence>
<gene>
    <name evidence="11" type="ORF">CDAUBV1_LOCUS14199</name>
</gene>
<feature type="region of interest" description="Disordered" evidence="9">
    <location>
        <begin position="138"/>
        <end position="166"/>
    </location>
</feature>
<organism evidence="11 12">
    <name type="scientific">Calicophoron daubneyi</name>
    <name type="common">Rumen fluke</name>
    <name type="synonym">Paramphistomum daubneyi</name>
    <dbReference type="NCBI Taxonomy" id="300641"/>
    <lineage>
        <taxon>Eukaryota</taxon>
        <taxon>Metazoa</taxon>
        <taxon>Spiralia</taxon>
        <taxon>Lophotrochozoa</taxon>
        <taxon>Platyhelminthes</taxon>
        <taxon>Trematoda</taxon>
        <taxon>Digenea</taxon>
        <taxon>Plagiorchiida</taxon>
        <taxon>Pronocephalata</taxon>
        <taxon>Paramphistomoidea</taxon>
        <taxon>Paramphistomidae</taxon>
        <taxon>Calicophoron</taxon>
    </lineage>
</organism>
<feature type="compositionally biased region" description="Low complexity" evidence="9">
    <location>
        <begin position="71"/>
        <end position="90"/>
    </location>
</feature>
<evidence type="ECO:0000256" key="9">
    <source>
        <dbReference type="SAM" id="MobiDB-lite"/>
    </source>
</evidence>
<evidence type="ECO:0000256" key="1">
    <source>
        <dbReference type="ARBA" id="ARBA00004123"/>
    </source>
</evidence>
<dbReference type="Proteomes" id="UP001497525">
    <property type="component" value="Unassembled WGS sequence"/>
</dbReference>
<evidence type="ECO:0000256" key="2">
    <source>
        <dbReference type="ARBA" id="ARBA00009679"/>
    </source>
</evidence>
<dbReference type="Pfam" id="PF09329">
    <property type="entry name" value="zf-primase"/>
    <property type="match status" value="1"/>
</dbReference>
<dbReference type="Pfam" id="PF22379">
    <property type="entry name" value="OB_MCM10"/>
    <property type="match status" value="1"/>
</dbReference>
<keyword evidence="8" id="KW-0539">Nucleus</keyword>
<dbReference type="SMART" id="SM01280">
    <property type="entry name" value="Mcm10"/>
    <property type="match status" value="1"/>
</dbReference>
<name>A0AAV2TUV0_CALDB</name>
<dbReference type="GO" id="GO:0003697">
    <property type="term" value="F:single-stranded DNA binding"/>
    <property type="evidence" value="ECO:0007669"/>
    <property type="project" value="InterPro"/>
</dbReference>
<keyword evidence="7" id="KW-0862">Zinc</keyword>
<feature type="domain" description="Replication factor Mcm10 C-terminal" evidence="10">
    <location>
        <begin position="579"/>
        <end position="960"/>
    </location>
</feature>
<dbReference type="GO" id="GO:0006270">
    <property type="term" value="P:DNA replication initiation"/>
    <property type="evidence" value="ECO:0007669"/>
    <property type="project" value="InterPro"/>
</dbReference>